<feature type="region of interest" description="Disordered" evidence="1">
    <location>
        <begin position="461"/>
        <end position="539"/>
    </location>
</feature>
<dbReference type="OrthoDB" id="412402at2759"/>
<dbReference type="PANTHER" id="PTHR36847">
    <property type="entry name" value="AMIDOLIGASE ENZYME"/>
    <property type="match status" value="1"/>
</dbReference>
<proteinExistence type="predicted"/>
<dbReference type="RefSeq" id="XP_008087566.1">
    <property type="nucleotide sequence ID" value="XM_008089375.1"/>
</dbReference>
<organism evidence="2 3">
    <name type="scientific">Glarea lozoyensis (strain ATCC 20868 / MF5171)</name>
    <dbReference type="NCBI Taxonomy" id="1116229"/>
    <lineage>
        <taxon>Eukaryota</taxon>
        <taxon>Fungi</taxon>
        <taxon>Dikarya</taxon>
        <taxon>Ascomycota</taxon>
        <taxon>Pezizomycotina</taxon>
        <taxon>Leotiomycetes</taxon>
        <taxon>Helotiales</taxon>
        <taxon>Helotiaceae</taxon>
        <taxon>Glarea</taxon>
    </lineage>
</organism>
<dbReference type="GeneID" id="19461217"/>
<feature type="compositionally biased region" description="Polar residues" evidence="1">
    <location>
        <begin position="488"/>
        <end position="509"/>
    </location>
</feature>
<evidence type="ECO:0000313" key="3">
    <source>
        <dbReference type="Proteomes" id="UP000016922"/>
    </source>
</evidence>
<evidence type="ECO:0000256" key="1">
    <source>
        <dbReference type="SAM" id="MobiDB-lite"/>
    </source>
</evidence>
<dbReference type="EMBL" id="KE145371">
    <property type="protein sequence ID" value="EPE26247.1"/>
    <property type="molecule type" value="Genomic_DNA"/>
</dbReference>
<feature type="region of interest" description="Disordered" evidence="1">
    <location>
        <begin position="565"/>
        <end position="597"/>
    </location>
</feature>
<accession>S3CIE0</accession>
<sequence>MPLVLKRKLSDDGLDRRKREQLSKEEDPDRPRVVFGLELELDFVVVKSVHQAWTDERRHPLNTPYKSKRNRILDQHTATTNSEAWGILLSLAEYLAIYLSHEHETQTKKAGPLGRVIFAQHPKQARSDAWHVTIDDSLNPDRQDLSKYLDIDFVNAKANYRVSGAELVSSVLDYEEEETWSSMLKQIQQGLASHWSKFQETRLPQDLSEQFAFFESMGTEALHLHISLPDVPWDSPLGISCVKNIMVLYGLCETEIETWFSSRFRNDQWCQRLTGGTEFDKSELVDARYGLYSVTELGSRFTPKTYTKAIYDCEELWDIKSYVSGQRKPGTYANGLPVVVRDIAHYTAINISPSRPNKPWTLGFRQHHGTIDKKEITWWTTFCVALIRYAFLMARVGITVTDAEEWVWRRSILDTINFPLAGVAHFEAQRDKFFVPFIAAKAYPEREMIKERMRKVEIAEAKAKAEGEEGKDLPNDTDGLETEEDSADLNTQQDSDTLESNTQAASPNDIQDAEDPFDTEATSATTTPPAQEEEEVLTLGAAMDEQIRCMPSYIAAAAIPCEYEGAPPGRSPRPLPGYAGAARSETKCAVERVQRGS</sequence>
<feature type="compositionally biased region" description="Acidic residues" evidence="1">
    <location>
        <begin position="478"/>
        <end position="487"/>
    </location>
</feature>
<dbReference type="AlphaFoldDB" id="S3CIE0"/>
<feature type="compositionally biased region" description="Basic and acidic residues" evidence="1">
    <location>
        <begin position="461"/>
        <end position="474"/>
    </location>
</feature>
<name>S3CIE0_GLAL2</name>
<keyword evidence="3" id="KW-1185">Reference proteome</keyword>
<gene>
    <name evidence="2" type="ORF">GLAREA_02159</name>
</gene>
<dbReference type="HOGENOM" id="CLU_457119_0_0_1"/>
<dbReference type="PANTHER" id="PTHR36847:SF1">
    <property type="entry name" value="AMIDOLIGASE ENZYME"/>
    <property type="match status" value="1"/>
</dbReference>
<protein>
    <submittedName>
        <fullName evidence="2">Uncharacterized protein</fullName>
    </submittedName>
</protein>
<dbReference type="Proteomes" id="UP000016922">
    <property type="component" value="Unassembled WGS sequence"/>
</dbReference>
<feature type="compositionally biased region" description="Low complexity" evidence="1">
    <location>
        <begin position="519"/>
        <end position="530"/>
    </location>
</feature>
<dbReference type="KEGG" id="glz:GLAREA_02159"/>
<feature type="compositionally biased region" description="Basic and acidic residues" evidence="1">
    <location>
        <begin position="584"/>
        <end position="597"/>
    </location>
</feature>
<evidence type="ECO:0000313" key="2">
    <source>
        <dbReference type="EMBL" id="EPE26247.1"/>
    </source>
</evidence>
<reference evidence="2 3" key="1">
    <citation type="journal article" date="2013" name="BMC Genomics">
        <title>Genomics-driven discovery of the pneumocandin biosynthetic gene cluster in the fungus Glarea lozoyensis.</title>
        <authorList>
            <person name="Chen L."/>
            <person name="Yue Q."/>
            <person name="Zhang X."/>
            <person name="Xiang M."/>
            <person name="Wang C."/>
            <person name="Li S."/>
            <person name="Che Y."/>
            <person name="Ortiz-Lopez F.J."/>
            <person name="Bills G.F."/>
            <person name="Liu X."/>
            <person name="An Z."/>
        </authorList>
    </citation>
    <scope>NUCLEOTIDE SEQUENCE [LARGE SCALE GENOMIC DNA]</scope>
    <source>
        <strain evidence="3">ATCC 20868 / MF5171</strain>
    </source>
</reference>